<evidence type="ECO:0000313" key="3">
    <source>
        <dbReference type="Proteomes" id="UP000517759"/>
    </source>
</evidence>
<name>A0A7W6AQU6_9HYPH</name>
<reference evidence="1" key="4">
    <citation type="submission" date="2023-01" db="EMBL/GenBank/DDBJ databases">
        <title>Draft genome sequence of Methylobacterium brachythecii strain NBRC 107710.</title>
        <authorList>
            <person name="Sun Q."/>
            <person name="Mori K."/>
        </authorList>
    </citation>
    <scope>NUCLEOTIDE SEQUENCE</scope>
    <source>
        <strain evidence="1">NBRC 107710</strain>
    </source>
</reference>
<dbReference type="AlphaFoldDB" id="A0A7W6AQU6"/>
<reference evidence="2 3" key="3">
    <citation type="submission" date="2020-08" db="EMBL/GenBank/DDBJ databases">
        <title>Genomic Encyclopedia of Type Strains, Phase IV (KMG-IV): sequencing the most valuable type-strain genomes for metagenomic binning, comparative biology and taxonomic classification.</title>
        <authorList>
            <person name="Goeker M."/>
        </authorList>
    </citation>
    <scope>NUCLEOTIDE SEQUENCE [LARGE SCALE GENOMIC DNA]</scope>
    <source>
        <strain evidence="2 3">DSM 24105</strain>
    </source>
</reference>
<dbReference type="Proteomes" id="UP000517759">
    <property type="component" value="Unassembled WGS sequence"/>
</dbReference>
<evidence type="ECO:0000313" key="4">
    <source>
        <dbReference type="Proteomes" id="UP001156881"/>
    </source>
</evidence>
<dbReference type="EMBL" id="JACIDN010000007">
    <property type="protein sequence ID" value="MBB3904172.1"/>
    <property type="molecule type" value="Genomic_DNA"/>
</dbReference>
<dbReference type="EMBL" id="BSPG01000018">
    <property type="protein sequence ID" value="GLS45166.1"/>
    <property type="molecule type" value="Genomic_DNA"/>
</dbReference>
<dbReference type="Proteomes" id="UP001156881">
    <property type="component" value="Unassembled WGS sequence"/>
</dbReference>
<keyword evidence="4" id="KW-1185">Reference proteome</keyword>
<reference evidence="1" key="1">
    <citation type="journal article" date="2014" name="Int. J. Syst. Evol. Microbiol.">
        <title>Complete genome of a new Firmicutes species belonging to the dominant human colonic microbiota ('Ruminococcus bicirculans') reveals two chromosomes and a selective capacity to utilize plant glucans.</title>
        <authorList>
            <consortium name="NISC Comparative Sequencing Program"/>
            <person name="Wegmann U."/>
            <person name="Louis P."/>
            <person name="Goesmann A."/>
            <person name="Henrissat B."/>
            <person name="Duncan S.H."/>
            <person name="Flint H.J."/>
        </authorList>
    </citation>
    <scope>NUCLEOTIDE SEQUENCE</scope>
    <source>
        <strain evidence="1">NBRC 107710</strain>
    </source>
</reference>
<evidence type="ECO:0000313" key="2">
    <source>
        <dbReference type="EMBL" id="MBB3904172.1"/>
    </source>
</evidence>
<organism evidence="2 3">
    <name type="scientific">Methylobacterium brachythecii</name>
    <dbReference type="NCBI Taxonomy" id="1176177"/>
    <lineage>
        <taxon>Bacteria</taxon>
        <taxon>Pseudomonadati</taxon>
        <taxon>Pseudomonadota</taxon>
        <taxon>Alphaproteobacteria</taxon>
        <taxon>Hyphomicrobiales</taxon>
        <taxon>Methylobacteriaceae</taxon>
        <taxon>Methylobacterium</taxon>
    </lineage>
</organism>
<gene>
    <name evidence="1" type="ORF">GCM10007884_31550</name>
    <name evidence="2" type="ORF">GGR33_003691</name>
</gene>
<reference evidence="4" key="2">
    <citation type="journal article" date="2019" name="Int. J. Syst. Evol. Microbiol.">
        <title>The Global Catalogue of Microorganisms (GCM) 10K type strain sequencing project: providing services to taxonomists for standard genome sequencing and annotation.</title>
        <authorList>
            <consortium name="The Broad Institute Genomics Platform"/>
            <consortium name="The Broad Institute Genome Sequencing Center for Infectious Disease"/>
            <person name="Wu L."/>
            <person name="Ma J."/>
        </authorList>
    </citation>
    <scope>NUCLEOTIDE SEQUENCE [LARGE SCALE GENOMIC DNA]</scope>
    <source>
        <strain evidence="4">NBRC 107710</strain>
    </source>
</reference>
<protein>
    <submittedName>
        <fullName evidence="2">Uncharacterized protein</fullName>
    </submittedName>
</protein>
<evidence type="ECO:0000313" key="1">
    <source>
        <dbReference type="EMBL" id="GLS45166.1"/>
    </source>
</evidence>
<comment type="caution">
    <text evidence="2">The sequence shown here is derived from an EMBL/GenBank/DDBJ whole genome shotgun (WGS) entry which is preliminary data.</text>
</comment>
<dbReference type="RefSeq" id="WP_183507799.1">
    <property type="nucleotide sequence ID" value="NZ_BSPG01000018.1"/>
</dbReference>
<accession>A0A7W6AQU6</accession>
<proteinExistence type="predicted"/>
<sequence length="138" mass="14966">MVLRMLRQPGVIKISKPGIDVSTAAEKDLLIALGARNCQVIQRGFIAAPAPTPSGNDGIFNFTIAFPAQSTKPDLRVEPIRQASPNQRSENHAFTNDNTTISVVFGTSSIAVQLRNSINQFTGLQGISYVLLRKRTDS</sequence>